<dbReference type="AlphaFoldDB" id="A0A2K1XXW8"/>
<name>A0A2K1XXW8_POPTR</name>
<dbReference type="EMBL" id="CM009303">
    <property type="protein sequence ID" value="PNT05633.1"/>
    <property type="molecule type" value="Genomic_DNA"/>
</dbReference>
<reference evidence="1 2" key="1">
    <citation type="journal article" date="2006" name="Science">
        <title>The genome of black cottonwood, Populus trichocarpa (Torr. &amp; Gray).</title>
        <authorList>
            <person name="Tuskan G.A."/>
            <person name="Difazio S."/>
            <person name="Jansson S."/>
            <person name="Bohlmann J."/>
            <person name="Grigoriev I."/>
            <person name="Hellsten U."/>
            <person name="Putnam N."/>
            <person name="Ralph S."/>
            <person name="Rombauts S."/>
            <person name="Salamov A."/>
            <person name="Schein J."/>
            <person name="Sterck L."/>
            <person name="Aerts A."/>
            <person name="Bhalerao R.R."/>
            <person name="Bhalerao R.P."/>
            <person name="Blaudez D."/>
            <person name="Boerjan W."/>
            <person name="Brun A."/>
            <person name="Brunner A."/>
            <person name="Busov V."/>
            <person name="Campbell M."/>
            <person name="Carlson J."/>
            <person name="Chalot M."/>
            <person name="Chapman J."/>
            <person name="Chen G.L."/>
            <person name="Cooper D."/>
            <person name="Coutinho P.M."/>
            <person name="Couturier J."/>
            <person name="Covert S."/>
            <person name="Cronk Q."/>
            <person name="Cunningham R."/>
            <person name="Davis J."/>
            <person name="Degroeve S."/>
            <person name="Dejardin A."/>
            <person name="Depamphilis C."/>
            <person name="Detter J."/>
            <person name="Dirks B."/>
            <person name="Dubchak I."/>
            <person name="Duplessis S."/>
            <person name="Ehlting J."/>
            <person name="Ellis B."/>
            <person name="Gendler K."/>
            <person name="Goodstein D."/>
            <person name="Gribskov M."/>
            <person name="Grimwood J."/>
            <person name="Groover A."/>
            <person name="Gunter L."/>
            <person name="Hamberger B."/>
            <person name="Heinze B."/>
            <person name="Helariutta Y."/>
            <person name="Henrissat B."/>
            <person name="Holligan D."/>
            <person name="Holt R."/>
            <person name="Huang W."/>
            <person name="Islam-Faridi N."/>
            <person name="Jones S."/>
            <person name="Jones-Rhoades M."/>
            <person name="Jorgensen R."/>
            <person name="Joshi C."/>
            <person name="Kangasjarvi J."/>
            <person name="Karlsson J."/>
            <person name="Kelleher C."/>
            <person name="Kirkpatrick R."/>
            <person name="Kirst M."/>
            <person name="Kohler A."/>
            <person name="Kalluri U."/>
            <person name="Larimer F."/>
            <person name="Leebens-Mack J."/>
            <person name="Leple J.C."/>
            <person name="Locascio P."/>
            <person name="Lou Y."/>
            <person name="Lucas S."/>
            <person name="Martin F."/>
            <person name="Montanini B."/>
            <person name="Napoli C."/>
            <person name="Nelson D.R."/>
            <person name="Nelson C."/>
            <person name="Nieminen K."/>
            <person name="Nilsson O."/>
            <person name="Pereda V."/>
            <person name="Peter G."/>
            <person name="Philippe R."/>
            <person name="Pilate G."/>
            <person name="Poliakov A."/>
            <person name="Razumovskaya J."/>
            <person name="Richardson P."/>
            <person name="Rinaldi C."/>
            <person name="Ritland K."/>
            <person name="Rouze P."/>
            <person name="Ryaboy D."/>
            <person name="Schmutz J."/>
            <person name="Schrader J."/>
            <person name="Segerman B."/>
            <person name="Shin H."/>
            <person name="Siddiqui A."/>
            <person name="Sterky F."/>
            <person name="Terry A."/>
            <person name="Tsai C.J."/>
            <person name="Uberbacher E."/>
            <person name="Unneberg P."/>
            <person name="Vahala J."/>
            <person name="Wall K."/>
            <person name="Wessler S."/>
            <person name="Yang G."/>
            <person name="Yin T."/>
            <person name="Douglas C."/>
            <person name="Marra M."/>
            <person name="Sandberg G."/>
            <person name="Van de Peer Y."/>
            <person name="Rokhsar D."/>
        </authorList>
    </citation>
    <scope>NUCLEOTIDE SEQUENCE [LARGE SCALE GENOMIC DNA]</scope>
    <source>
        <strain evidence="2">cv. Nisqually</strain>
    </source>
</reference>
<dbReference type="InParanoid" id="A0A2K1XXW8"/>
<accession>A0A2K1XXW8</accession>
<evidence type="ECO:0000313" key="1">
    <source>
        <dbReference type="EMBL" id="PNT05633.1"/>
    </source>
</evidence>
<organism evidence="1 2">
    <name type="scientific">Populus trichocarpa</name>
    <name type="common">Western balsam poplar</name>
    <name type="synonym">Populus balsamifera subsp. trichocarpa</name>
    <dbReference type="NCBI Taxonomy" id="3694"/>
    <lineage>
        <taxon>Eukaryota</taxon>
        <taxon>Viridiplantae</taxon>
        <taxon>Streptophyta</taxon>
        <taxon>Embryophyta</taxon>
        <taxon>Tracheophyta</taxon>
        <taxon>Spermatophyta</taxon>
        <taxon>Magnoliopsida</taxon>
        <taxon>eudicotyledons</taxon>
        <taxon>Gunneridae</taxon>
        <taxon>Pentapetalae</taxon>
        <taxon>rosids</taxon>
        <taxon>fabids</taxon>
        <taxon>Malpighiales</taxon>
        <taxon>Salicaceae</taxon>
        <taxon>Saliceae</taxon>
        <taxon>Populus</taxon>
    </lineage>
</organism>
<dbReference type="Proteomes" id="UP000006729">
    <property type="component" value="Chromosome 14"/>
</dbReference>
<gene>
    <name evidence="1" type="ORF">POPTR_014G183400</name>
</gene>
<sequence length="70" mass="8604">MEMNRKKQWHTQISPELIFQLFFNLLLNNRFDRETYKIKRKTLTHLHHLFTTSYSKFASHKRKGKSKKVP</sequence>
<proteinExistence type="predicted"/>
<evidence type="ECO:0000313" key="2">
    <source>
        <dbReference type="Proteomes" id="UP000006729"/>
    </source>
</evidence>
<keyword evidence="2" id="KW-1185">Reference proteome</keyword>
<protein>
    <submittedName>
        <fullName evidence="1">Uncharacterized protein</fullName>
    </submittedName>
</protein>